<dbReference type="RefSeq" id="WP_087195742.1">
    <property type="nucleotide sequence ID" value="NZ_PPEL01000009.1"/>
</dbReference>
<gene>
    <name evidence="2" type="ORF">C2L80_03240</name>
</gene>
<proteinExistence type="predicted"/>
<dbReference type="SUPFAM" id="SSF143880">
    <property type="entry name" value="NE0471 N-terminal domain-like"/>
    <property type="match status" value="2"/>
</dbReference>
<organism evidence="2 3">
    <name type="scientific">Rubneribacter badeniensis</name>
    <dbReference type="NCBI Taxonomy" id="2070688"/>
    <lineage>
        <taxon>Bacteria</taxon>
        <taxon>Bacillati</taxon>
        <taxon>Actinomycetota</taxon>
        <taxon>Coriobacteriia</taxon>
        <taxon>Eggerthellales</taxon>
        <taxon>Eggerthellaceae</taxon>
        <taxon>Rubneribacter</taxon>
    </lineage>
</organism>
<comment type="caution">
    <text evidence="2">The sequence shown here is derived from an EMBL/GenBank/DDBJ whole genome shotgun (WGS) entry which is preliminary data.</text>
</comment>
<dbReference type="Proteomes" id="UP000236488">
    <property type="component" value="Unassembled WGS sequence"/>
</dbReference>
<evidence type="ECO:0000313" key="3">
    <source>
        <dbReference type="Proteomes" id="UP000236488"/>
    </source>
</evidence>
<feature type="region of interest" description="Disordered" evidence="1">
    <location>
        <begin position="181"/>
        <end position="223"/>
    </location>
</feature>
<sequence>MTWTTDKRILDFSTTDNGKLVMDWSDDTRRVFDTRPYARGFLAPLSDPSYFEKAYLQNRGSTIAWPDGQDFAPEWLYEGSDIIEQSGQLPPRSDLMTWKNGKFILRLEPVCDDTLVLHWSDGTVRAFSVWGNADSESIERLSDQAYLAQARISLSRDAGTWPGGERFEARTLYERSRIAGGVRSERQTAPSSEANVKPNDSAARKPKECRALDGTEQQSFERG</sequence>
<name>A0A2K2U725_9ACTN</name>
<reference evidence="2 3" key="1">
    <citation type="journal article" date="2018" name="Int. J. Syst. Evol. Microbiol.">
        <title>Rubneribacter badeniensis gen. nov., sp. nov. and Enteroscipio rubneri gen. nov., sp. nov., new members of the Eggerthellaceae isolated from human faeces.</title>
        <authorList>
            <person name="Danylec N."/>
            <person name="Gobl A."/>
            <person name="Stoll D.A."/>
            <person name="Hetzer B."/>
            <person name="Kulling S.E."/>
            <person name="Huch M."/>
        </authorList>
    </citation>
    <scope>NUCLEOTIDE SEQUENCE [LARGE SCALE GENOMIC DNA]</scope>
    <source>
        <strain evidence="2 3">ResAG-85</strain>
    </source>
</reference>
<dbReference type="InterPro" id="IPR036782">
    <property type="entry name" value="NE0471-like_N"/>
</dbReference>
<evidence type="ECO:0000256" key="1">
    <source>
        <dbReference type="SAM" id="MobiDB-lite"/>
    </source>
</evidence>
<feature type="compositionally biased region" description="Basic and acidic residues" evidence="1">
    <location>
        <begin position="202"/>
        <end position="223"/>
    </location>
</feature>
<evidence type="ECO:0000313" key="2">
    <source>
        <dbReference type="EMBL" id="PNV66069.1"/>
    </source>
</evidence>
<dbReference type="Gene3D" id="3.30.2020.10">
    <property type="entry name" value="NE0471-like N-terminal domain"/>
    <property type="match status" value="2"/>
</dbReference>
<dbReference type="EMBL" id="PPEL01000009">
    <property type="protein sequence ID" value="PNV66069.1"/>
    <property type="molecule type" value="Genomic_DNA"/>
</dbReference>
<dbReference type="Pfam" id="PF10387">
    <property type="entry name" value="DUF2442"/>
    <property type="match status" value="1"/>
</dbReference>
<keyword evidence="3" id="KW-1185">Reference proteome</keyword>
<dbReference type="AlphaFoldDB" id="A0A2K2U725"/>
<dbReference type="InterPro" id="IPR018841">
    <property type="entry name" value="DUF2442"/>
</dbReference>
<accession>A0A2K2U725</accession>
<protein>
    <submittedName>
        <fullName evidence="2">DUF2442 domain-containing protein</fullName>
    </submittedName>
</protein>